<feature type="non-terminal residue" evidence="1">
    <location>
        <position position="537"/>
    </location>
</feature>
<accession>A0ABR0KSF0</accession>
<proteinExistence type="predicted"/>
<evidence type="ECO:0000313" key="1">
    <source>
        <dbReference type="EMBL" id="KAK5124582.1"/>
    </source>
</evidence>
<organism evidence="1 2">
    <name type="scientific">Cryomyces antarcticus</name>
    <dbReference type="NCBI Taxonomy" id="329879"/>
    <lineage>
        <taxon>Eukaryota</taxon>
        <taxon>Fungi</taxon>
        <taxon>Dikarya</taxon>
        <taxon>Ascomycota</taxon>
        <taxon>Pezizomycotina</taxon>
        <taxon>Dothideomycetes</taxon>
        <taxon>Dothideomycetes incertae sedis</taxon>
        <taxon>Cryomyces</taxon>
    </lineage>
</organism>
<evidence type="ECO:0000313" key="2">
    <source>
        <dbReference type="Proteomes" id="UP001357485"/>
    </source>
</evidence>
<name>A0ABR0KSF0_9PEZI</name>
<reference evidence="1 2" key="1">
    <citation type="submission" date="2023-08" db="EMBL/GenBank/DDBJ databases">
        <title>Black Yeasts Isolated from many extreme environments.</title>
        <authorList>
            <person name="Coleine C."/>
            <person name="Stajich J.E."/>
            <person name="Selbmann L."/>
        </authorList>
    </citation>
    <scope>NUCLEOTIDE SEQUENCE [LARGE SCALE GENOMIC DNA]</scope>
    <source>
        <strain evidence="1 2">CCFEE 536</strain>
    </source>
</reference>
<dbReference type="Proteomes" id="UP001357485">
    <property type="component" value="Unassembled WGS sequence"/>
</dbReference>
<gene>
    <name evidence="1" type="ORF">LTR16_003509</name>
</gene>
<keyword evidence="2" id="KW-1185">Reference proteome</keyword>
<comment type="caution">
    <text evidence="1">The sequence shown here is derived from an EMBL/GenBank/DDBJ whole genome shotgun (WGS) entry which is preliminary data.</text>
</comment>
<protein>
    <submittedName>
        <fullName evidence="1">Uncharacterized protein</fullName>
    </submittedName>
</protein>
<dbReference type="EMBL" id="JAVRRA010024992">
    <property type="protein sequence ID" value="KAK5124582.1"/>
    <property type="molecule type" value="Genomic_DNA"/>
</dbReference>
<sequence>MRPTLDRLLASSSALQVLRQLITSPNPLIESPCLCSYRQRRLGGGRRSASTFATSTLREERESAEDEEDIKARAVLQVFGSLPNAKAKKRPAERIFEDSGPDPSISTSHRFMFDRIRFESDVANPVGTGNRLVDKLGTKNDLELWHHLLEFRKRLDGTEGVRDIWSGMKRRNVDLPISGTHANYLWETFLTAGFEQTDLLESVYKYAVDLRQRKGDVYEPLYESIIGYMLRTKSPHTYGWHRRILDQYPPREGYVKRLAKGAAHSKNSPGLFKRIYLESDERDVYDTLIMSLCDRGEFHDARKWHKYLIKHDDPPSASMASKLTMKHIAMEYHRQPPVPRHDNAPTINTTARLESRNKRFSREMMSGVVGESHGVAPKELDDAFCARLFATKAFSIDFVIRGLGMFGVESIGPMAMRELAGRAQTSALVFSKITALEEAGISVGQSVFSRAVKRAAQGGRTEVLHYLLHSDQHPNVFEDRTLQEELLHKSIALKDWQQVHRTLMVLTVFHSDPDKEAWNLLLQSHIQQSDWETLMQV</sequence>